<keyword evidence="3" id="KW-1185">Reference proteome</keyword>
<proteinExistence type="predicted"/>
<evidence type="ECO:0000313" key="2">
    <source>
        <dbReference type="EMBL" id="AKO54037.1"/>
    </source>
</evidence>
<gene>
    <name evidence="2" type="ORF">ABA45_17655</name>
</gene>
<evidence type="ECO:0000313" key="3">
    <source>
        <dbReference type="Proteomes" id="UP000036406"/>
    </source>
</evidence>
<dbReference type="EMBL" id="CP011494">
    <property type="protein sequence ID" value="AKO54037.1"/>
    <property type="molecule type" value="Genomic_DNA"/>
</dbReference>
<feature type="transmembrane region" description="Helical" evidence="1">
    <location>
        <begin position="6"/>
        <end position="27"/>
    </location>
</feature>
<dbReference type="KEGG" id="mpq:ABA45_17655"/>
<accession>A0A0H4IGJ0</accession>
<dbReference type="PATRIC" id="fig|330734.3.peg.3708"/>
<dbReference type="RefSeq" id="WP_048388348.1">
    <property type="nucleotide sequence ID" value="NZ_CP011494.1"/>
</dbReference>
<dbReference type="Proteomes" id="UP000036406">
    <property type="component" value="Chromosome"/>
</dbReference>
<keyword evidence="1" id="KW-0812">Transmembrane</keyword>
<keyword evidence="1" id="KW-1133">Transmembrane helix</keyword>
<evidence type="ECO:0000256" key="1">
    <source>
        <dbReference type="SAM" id="Phobius"/>
    </source>
</evidence>
<dbReference type="AlphaFoldDB" id="A0A0H4IGJ0"/>
<evidence type="ECO:0008006" key="4">
    <source>
        <dbReference type="Google" id="ProtNLM"/>
    </source>
</evidence>
<organism evidence="2 3">
    <name type="scientific">Marinobacter psychrophilus</name>
    <dbReference type="NCBI Taxonomy" id="330734"/>
    <lineage>
        <taxon>Bacteria</taxon>
        <taxon>Pseudomonadati</taxon>
        <taxon>Pseudomonadota</taxon>
        <taxon>Gammaproteobacteria</taxon>
        <taxon>Pseudomonadales</taxon>
        <taxon>Marinobacteraceae</taxon>
        <taxon>Marinobacter</taxon>
    </lineage>
</organism>
<reference evidence="2 3" key="1">
    <citation type="submission" date="2015-05" db="EMBL/GenBank/DDBJ databases">
        <title>Complete genome of Marinobacter psychrophilus strain 20041T isolated from sea-ice of the Canadian Basin.</title>
        <authorList>
            <person name="Song L."/>
            <person name="Ren L."/>
            <person name="Yu Y."/>
            <person name="Wang X."/>
        </authorList>
    </citation>
    <scope>NUCLEOTIDE SEQUENCE [LARGE SCALE GENOMIC DNA]</scope>
    <source>
        <strain evidence="2 3">20041</strain>
    </source>
</reference>
<sequence>MDWLIFILSVIEAIAWPVAFVAAVVFLRQEWVDVIGRIQSTKHKEIQTEFGHRLQEASKKAKSSLPDSVDLASKGLAHRLELAGYSPRGAILESWIDVEASLEELGARYEIPRDELKHPDIHMMELRLGEDNALGKGAFSLLQSLCEMRNEAFYLTNKVIESDAAKEYVSLANRMATLLKEA</sequence>
<name>A0A0H4IGJ0_9GAMM</name>
<protein>
    <recommendedName>
        <fullName evidence="4">DUF4145 domain-containing protein</fullName>
    </recommendedName>
</protein>
<keyword evidence="1" id="KW-0472">Membrane</keyword>